<dbReference type="EMBL" id="KB445799">
    <property type="protein sequence ID" value="EMD35867.1"/>
    <property type="molecule type" value="Genomic_DNA"/>
</dbReference>
<accession>M2RBU0</accession>
<keyword evidence="4" id="KW-1185">Reference proteome</keyword>
<evidence type="ECO:0000259" key="2">
    <source>
        <dbReference type="Pfam" id="PF18142"/>
    </source>
</evidence>
<reference evidence="3 4" key="1">
    <citation type="journal article" date="2012" name="Proc. Natl. Acad. Sci. U.S.A.">
        <title>Comparative genomics of Ceriporiopsis subvermispora and Phanerochaete chrysosporium provide insight into selective ligninolysis.</title>
        <authorList>
            <person name="Fernandez-Fueyo E."/>
            <person name="Ruiz-Duenas F.J."/>
            <person name="Ferreira P."/>
            <person name="Floudas D."/>
            <person name="Hibbett D.S."/>
            <person name="Canessa P."/>
            <person name="Larrondo L.F."/>
            <person name="James T.Y."/>
            <person name="Seelenfreund D."/>
            <person name="Lobos S."/>
            <person name="Polanco R."/>
            <person name="Tello M."/>
            <person name="Honda Y."/>
            <person name="Watanabe T."/>
            <person name="Watanabe T."/>
            <person name="Ryu J.S."/>
            <person name="Kubicek C.P."/>
            <person name="Schmoll M."/>
            <person name="Gaskell J."/>
            <person name="Hammel K.E."/>
            <person name="St John F.J."/>
            <person name="Vanden Wymelenberg A."/>
            <person name="Sabat G."/>
            <person name="Splinter BonDurant S."/>
            <person name="Syed K."/>
            <person name="Yadav J.S."/>
            <person name="Doddapaneni H."/>
            <person name="Subramanian V."/>
            <person name="Lavin J.L."/>
            <person name="Oguiza J.A."/>
            <person name="Perez G."/>
            <person name="Pisabarro A.G."/>
            <person name="Ramirez L."/>
            <person name="Santoyo F."/>
            <person name="Master E."/>
            <person name="Coutinho P.M."/>
            <person name="Henrissat B."/>
            <person name="Lombard V."/>
            <person name="Magnuson J.K."/>
            <person name="Kuees U."/>
            <person name="Hori C."/>
            <person name="Igarashi K."/>
            <person name="Samejima M."/>
            <person name="Held B.W."/>
            <person name="Barry K.W."/>
            <person name="LaButti K.M."/>
            <person name="Lapidus A."/>
            <person name="Lindquist E.A."/>
            <person name="Lucas S.M."/>
            <person name="Riley R."/>
            <person name="Salamov A.A."/>
            <person name="Hoffmeister D."/>
            <person name="Schwenk D."/>
            <person name="Hadar Y."/>
            <person name="Yarden O."/>
            <person name="de Vries R.P."/>
            <person name="Wiebenga A."/>
            <person name="Stenlid J."/>
            <person name="Eastwood D."/>
            <person name="Grigoriev I.V."/>
            <person name="Berka R.M."/>
            <person name="Blanchette R.A."/>
            <person name="Kersten P."/>
            <person name="Martinez A.T."/>
            <person name="Vicuna R."/>
            <person name="Cullen D."/>
        </authorList>
    </citation>
    <scope>NUCLEOTIDE SEQUENCE [LARGE SCALE GENOMIC DNA]</scope>
    <source>
        <strain evidence="3 4">B</strain>
    </source>
</reference>
<dbReference type="HOGENOM" id="CLU_616768_0_0_1"/>
<dbReference type="Pfam" id="PF18142">
    <property type="entry name" value="SLATT_fungal"/>
    <property type="match status" value="1"/>
</dbReference>
<feature type="region of interest" description="Disordered" evidence="1">
    <location>
        <begin position="404"/>
        <end position="444"/>
    </location>
</feature>
<feature type="compositionally biased region" description="Basic and acidic residues" evidence="1">
    <location>
        <begin position="188"/>
        <end position="200"/>
    </location>
</feature>
<sequence>METTHDEHAPPAPRPTDAAHEDTTPTQTQTQAQPPPAQPQPQPATTTRMPAPGPISMPAPGPHPAMSVDSPRSESNTPLATTALSITVPSPTGGATPYAYGSTAGAGPSQGGTPEDERPPPPPPRDDRPASQLLQPPTPAQGHPLPLPRDAHDLRAPLASNLSFHGHGAPRDSGYEGSTIRRPARTLSHHDARSYQDGRQSRRPTNGSVGVGVGVDNLGPPSVAREGMASRRSVVDWVVPHANGGHDPGYGAPPVVSIRIWCVSREMREKTVGERLEPTLEHAKRELKDANVKARASGWALNAAIGAQVLLGALTTGVAAATTGRQTSIATSVLGGMSTLAASYLARARGSGEPEHSALRCRDLENFIRDLEAFMLDKGHLVGSEYDPMIERYRRRFEEVLGNNSTGVGDTVAENQKPPRRSGETQMSHLDAKTREKLSEKHPV</sequence>
<proteinExistence type="predicted"/>
<dbReference type="InterPro" id="IPR041622">
    <property type="entry name" value="SLATT_fungi"/>
</dbReference>
<feature type="compositionally biased region" description="Pro residues" evidence="1">
    <location>
        <begin position="51"/>
        <end position="63"/>
    </location>
</feature>
<evidence type="ECO:0000313" key="3">
    <source>
        <dbReference type="EMBL" id="EMD35867.1"/>
    </source>
</evidence>
<evidence type="ECO:0000313" key="4">
    <source>
        <dbReference type="Proteomes" id="UP000016930"/>
    </source>
</evidence>
<feature type="compositionally biased region" description="Basic and acidic residues" evidence="1">
    <location>
        <begin position="430"/>
        <end position="444"/>
    </location>
</feature>
<feature type="domain" description="SMODS and SLOG-associating 2TM effector" evidence="2">
    <location>
        <begin position="282"/>
        <end position="403"/>
    </location>
</feature>
<dbReference type="STRING" id="914234.M2RBU0"/>
<feature type="compositionally biased region" description="Basic and acidic residues" evidence="1">
    <location>
        <begin position="115"/>
        <end position="129"/>
    </location>
</feature>
<feature type="compositionally biased region" description="Pro residues" evidence="1">
    <location>
        <begin position="33"/>
        <end position="42"/>
    </location>
</feature>
<dbReference type="NCBIfam" id="NF033635">
    <property type="entry name" value="SLATT_fungal"/>
    <property type="match status" value="1"/>
</dbReference>
<organism evidence="3 4">
    <name type="scientific">Ceriporiopsis subvermispora (strain B)</name>
    <name type="common">White-rot fungus</name>
    <name type="synonym">Gelatoporia subvermispora</name>
    <dbReference type="NCBI Taxonomy" id="914234"/>
    <lineage>
        <taxon>Eukaryota</taxon>
        <taxon>Fungi</taxon>
        <taxon>Dikarya</taxon>
        <taxon>Basidiomycota</taxon>
        <taxon>Agaricomycotina</taxon>
        <taxon>Agaricomycetes</taxon>
        <taxon>Polyporales</taxon>
        <taxon>Gelatoporiaceae</taxon>
        <taxon>Gelatoporia</taxon>
    </lineage>
</organism>
<evidence type="ECO:0000256" key="1">
    <source>
        <dbReference type="SAM" id="MobiDB-lite"/>
    </source>
</evidence>
<gene>
    <name evidence="3" type="ORF">CERSUDRAFT_115786</name>
</gene>
<feature type="compositionally biased region" description="Polar residues" evidence="1">
    <location>
        <begin position="73"/>
        <end position="90"/>
    </location>
</feature>
<protein>
    <recommendedName>
        <fullName evidence="2">SMODS and SLOG-associating 2TM effector domain-containing protein</fullName>
    </recommendedName>
</protein>
<feature type="region of interest" description="Disordered" evidence="1">
    <location>
        <begin position="1"/>
        <end position="220"/>
    </location>
</feature>
<dbReference type="Proteomes" id="UP000016930">
    <property type="component" value="Unassembled WGS sequence"/>
</dbReference>
<dbReference type="OrthoDB" id="3245801at2759"/>
<name>M2RBU0_CERS8</name>
<dbReference type="AlphaFoldDB" id="M2RBU0"/>